<dbReference type="SUPFAM" id="SSF56672">
    <property type="entry name" value="DNA/RNA polymerases"/>
    <property type="match status" value="1"/>
</dbReference>
<sequence>EILHQVGFEIVVLPSTDDRGRRSQDDLCHEVFQDNGIYVKLEKCSFAQDEVEFLGQKIKDDGLMMDGEKINAIQDWEPPTKVTELRSFLGLV</sequence>
<protein>
    <recommendedName>
        <fullName evidence="2">Reverse transcriptase domain-containing protein</fullName>
    </recommendedName>
</protein>
<dbReference type="Gene3D" id="3.30.70.270">
    <property type="match status" value="2"/>
</dbReference>
<dbReference type="EMBL" id="BKCJ011130364">
    <property type="protein sequence ID" value="GFC91192.1"/>
    <property type="molecule type" value="Genomic_DNA"/>
</dbReference>
<reference evidence="1" key="1">
    <citation type="journal article" date="2019" name="Sci. Rep.">
        <title>Draft genome of Tanacetum cinerariifolium, the natural source of mosquito coil.</title>
        <authorList>
            <person name="Yamashiro T."/>
            <person name="Shiraishi A."/>
            <person name="Satake H."/>
            <person name="Nakayama K."/>
        </authorList>
    </citation>
    <scope>NUCLEOTIDE SEQUENCE</scope>
</reference>
<organism evidence="1">
    <name type="scientific">Tanacetum cinerariifolium</name>
    <name type="common">Dalmatian daisy</name>
    <name type="synonym">Chrysanthemum cinerariifolium</name>
    <dbReference type="NCBI Taxonomy" id="118510"/>
    <lineage>
        <taxon>Eukaryota</taxon>
        <taxon>Viridiplantae</taxon>
        <taxon>Streptophyta</taxon>
        <taxon>Embryophyta</taxon>
        <taxon>Tracheophyta</taxon>
        <taxon>Spermatophyta</taxon>
        <taxon>Magnoliopsida</taxon>
        <taxon>eudicotyledons</taxon>
        <taxon>Gunneridae</taxon>
        <taxon>Pentapetalae</taxon>
        <taxon>asterids</taxon>
        <taxon>campanulids</taxon>
        <taxon>Asterales</taxon>
        <taxon>Asteraceae</taxon>
        <taxon>Asteroideae</taxon>
        <taxon>Anthemideae</taxon>
        <taxon>Anthemidinae</taxon>
        <taxon>Tanacetum</taxon>
    </lineage>
</organism>
<proteinExistence type="predicted"/>
<evidence type="ECO:0008006" key="2">
    <source>
        <dbReference type="Google" id="ProtNLM"/>
    </source>
</evidence>
<dbReference type="InterPro" id="IPR043502">
    <property type="entry name" value="DNA/RNA_pol_sf"/>
</dbReference>
<gene>
    <name evidence="1" type="ORF">Tci_863162</name>
</gene>
<dbReference type="PANTHER" id="PTHR37984:SF5">
    <property type="entry name" value="PROTEIN NYNRIN-LIKE"/>
    <property type="match status" value="1"/>
</dbReference>
<dbReference type="InterPro" id="IPR050951">
    <property type="entry name" value="Retrovirus_Pol_polyprotein"/>
</dbReference>
<comment type="caution">
    <text evidence="1">The sequence shown here is derived from an EMBL/GenBank/DDBJ whole genome shotgun (WGS) entry which is preliminary data.</text>
</comment>
<dbReference type="InterPro" id="IPR043128">
    <property type="entry name" value="Rev_trsase/Diguanyl_cyclase"/>
</dbReference>
<name>A0A699S1B9_TANCI</name>
<dbReference type="PANTHER" id="PTHR37984">
    <property type="entry name" value="PROTEIN CBG26694"/>
    <property type="match status" value="1"/>
</dbReference>
<dbReference type="AlphaFoldDB" id="A0A699S1B9"/>
<accession>A0A699S1B9</accession>
<feature type="non-terminal residue" evidence="1">
    <location>
        <position position="92"/>
    </location>
</feature>
<feature type="non-terminal residue" evidence="1">
    <location>
        <position position="1"/>
    </location>
</feature>
<evidence type="ECO:0000313" key="1">
    <source>
        <dbReference type="EMBL" id="GFC91192.1"/>
    </source>
</evidence>